<dbReference type="Pfam" id="PF00001">
    <property type="entry name" value="7tm_1"/>
    <property type="match status" value="1"/>
</dbReference>
<sequence>MSSENALLSTRLDAYTVPVVFAAIFVVGVLGNGTLIYTVLRNRVMRNSPNIFLVSLALGDLLLILVSVPFTATTFIFNEWFYGAGMCKLNEFLQTVSLGVSVYTLTALSGDRFVAIVYPMRRHHGHSQKLKTLCIAGGIWVFSVVLGIIELVAARIESHFGFRACIIHPPEWGIVYSRFHTVFRFVVYFALPMGIITAFYCLMARSLWHSGRRIPGDSIRGTASRTRQLESRKKIAKLVLSFIMVFMVCWLPRHIYLIWYYLLPGSYNLFWHIFKTISFCLCFINSCVNPLALYLLSHQFRGYYNRYLCCCCYKSSDTASFEATYSQMHQSRKEVTSIGRNNHTEKSSLRL</sequence>
<dbReference type="HOGENOM" id="CLU_009579_6_2_1"/>
<dbReference type="OrthoDB" id="10049706at2759"/>
<dbReference type="PROSITE" id="PS50262">
    <property type="entry name" value="G_PROTEIN_RECEP_F1_2"/>
    <property type="match status" value="1"/>
</dbReference>
<organism evidence="13">
    <name type="scientific">Capitella teleta</name>
    <name type="common">Polychaete worm</name>
    <dbReference type="NCBI Taxonomy" id="283909"/>
    <lineage>
        <taxon>Eukaryota</taxon>
        <taxon>Metazoa</taxon>
        <taxon>Spiralia</taxon>
        <taxon>Lophotrochozoa</taxon>
        <taxon>Annelida</taxon>
        <taxon>Polychaeta</taxon>
        <taxon>Sedentaria</taxon>
        <taxon>Scolecida</taxon>
        <taxon>Capitellidae</taxon>
        <taxon>Capitella</taxon>
    </lineage>
</organism>
<name>R7TSD5_CAPTE</name>
<keyword evidence="4 11" id="KW-1133">Transmembrane helix</keyword>
<keyword evidence="10" id="KW-0807">Transducer</keyword>
<dbReference type="SUPFAM" id="SSF81321">
    <property type="entry name" value="Family A G protein-coupled receptor-like"/>
    <property type="match status" value="1"/>
</dbReference>
<comment type="subcellular location">
    <subcellularLocation>
        <location evidence="1">Cell membrane</location>
        <topology evidence="1">Multi-pass membrane protein</topology>
    </subcellularLocation>
</comment>
<evidence type="ECO:0000256" key="10">
    <source>
        <dbReference type="ARBA" id="ARBA00023224"/>
    </source>
</evidence>
<feature type="transmembrane region" description="Helical" evidence="11">
    <location>
        <begin position="97"/>
        <end position="118"/>
    </location>
</feature>
<evidence type="ECO:0000256" key="2">
    <source>
        <dbReference type="ARBA" id="ARBA00022475"/>
    </source>
</evidence>
<feature type="transmembrane region" description="Helical" evidence="11">
    <location>
        <begin position="130"/>
        <end position="153"/>
    </location>
</feature>
<feature type="transmembrane region" description="Helical" evidence="11">
    <location>
        <begin position="269"/>
        <end position="296"/>
    </location>
</feature>
<dbReference type="PANTHER" id="PTHR45695">
    <property type="entry name" value="LEUCOKININ RECEPTOR-RELATED"/>
    <property type="match status" value="1"/>
</dbReference>
<dbReference type="InterPro" id="IPR017452">
    <property type="entry name" value="GPCR_Rhodpsn_7TM"/>
</dbReference>
<evidence type="ECO:0000256" key="6">
    <source>
        <dbReference type="ARBA" id="ARBA00023136"/>
    </source>
</evidence>
<evidence type="ECO:0000259" key="12">
    <source>
        <dbReference type="PROSITE" id="PS50262"/>
    </source>
</evidence>
<dbReference type="Gene3D" id="1.20.1070.10">
    <property type="entry name" value="Rhodopsin 7-helix transmembrane proteins"/>
    <property type="match status" value="1"/>
</dbReference>
<reference evidence="14" key="3">
    <citation type="submission" date="2015-06" db="UniProtKB">
        <authorList>
            <consortium name="EnsemblMetazoa"/>
        </authorList>
    </citation>
    <scope>IDENTIFICATION</scope>
</reference>
<protein>
    <recommendedName>
        <fullName evidence="12">G-protein coupled receptors family 1 profile domain-containing protein</fullName>
    </recommendedName>
</protein>
<keyword evidence="6 11" id="KW-0472">Membrane</keyword>
<evidence type="ECO:0000256" key="9">
    <source>
        <dbReference type="ARBA" id="ARBA00023180"/>
    </source>
</evidence>
<dbReference type="PANTHER" id="PTHR45695:SF26">
    <property type="entry name" value="NEUROPEPTIDE CCHAMIDE-1 RECEPTOR"/>
    <property type="match status" value="1"/>
</dbReference>
<evidence type="ECO:0000256" key="5">
    <source>
        <dbReference type="ARBA" id="ARBA00023040"/>
    </source>
</evidence>
<evidence type="ECO:0000256" key="4">
    <source>
        <dbReference type="ARBA" id="ARBA00022989"/>
    </source>
</evidence>
<proteinExistence type="predicted"/>
<evidence type="ECO:0000256" key="1">
    <source>
        <dbReference type="ARBA" id="ARBA00004651"/>
    </source>
</evidence>
<accession>R7TSD5</accession>
<keyword evidence="2" id="KW-1003">Cell membrane</keyword>
<keyword evidence="5" id="KW-0297">G-protein coupled receptor</keyword>
<reference evidence="13 15" key="2">
    <citation type="journal article" date="2013" name="Nature">
        <title>Insights into bilaterian evolution from three spiralian genomes.</title>
        <authorList>
            <person name="Simakov O."/>
            <person name="Marletaz F."/>
            <person name="Cho S.J."/>
            <person name="Edsinger-Gonzales E."/>
            <person name="Havlak P."/>
            <person name="Hellsten U."/>
            <person name="Kuo D.H."/>
            <person name="Larsson T."/>
            <person name="Lv J."/>
            <person name="Arendt D."/>
            <person name="Savage R."/>
            <person name="Osoegawa K."/>
            <person name="de Jong P."/>
            <person name="Grimwood J."/>
            <person name="Chapman J.A."/>
            <person name="Shapiro H."/>
            <person name="Aerts A."/>
            <person name="Otillar R.P."/>
            <person name="Terry A.Y."/>
            <person name="Boore J.L."/>
            <person name="Grigoriev I.V."/>
            <person name="Lindberg D.R."/>
            <person name="Seaver E.C."/>
            <person name="Weisblat D.A."/>
            <person name="Putnam N.H."/>
            <person name="Rokhsar D.S."/>
        </authorList>
    </citation>
    <scope>NUCLEOTIDE SEQUENCE</scope>
    <source>
        <strain evidence="13 15">I ESC-2004</strain>
    </source>
</reference>
<evidence type="ECO:0000256" key="7">
    <source>
        <dbReference type="ARBA" id="ARBA00023157"/>
    </source>
</evidence>
<evidence type="ECO:0000256" key="3">
    <source>
        <dbReference type="ARBA" id="ARBA00022692"/>
    </source>
</evidence>
<dbReference type="GO" id="GO:0008188">
    <property type="term" value="F:neuropeptide receptor activity"/>
    <property type="evidence" value="ECO:0007669"/>
    <property type="project" value="TreeGrafter"/>
</dbReference>
<evidence type="ECO:0000313" key="14">
    <source>
        <dbReference type="EnsemblMetazoa" id="CapteP124159"/>
    </source>
</evidence>
<feature type="transmembrane region" description="Helical" evidence="11">
    <location>
        <begin position="235"/>
        <end position="263"/>
    </location>
</feature>
<dbReference type="InterPro" id="IPR000276">
    <property type="entry name" value="GPCR_Rhodpsn"/>
</dbReference>
<dbReference type="FunCoup" id="R7TSD5">
    <property type="interactions" value="187"/>
</dbReference>
<evidence type="ECO:0000256" key="11">
    <source>
        <dbReference type="SAM" id="Phobius"/>
    </source>
</evidence>
<dbReference type="OMA" id="GTGNIQM"/>
<feature type="transmembrane region" description="Helical" evidence="11">
    <location>
        <begin position="52"/>
        <end position="77"/>
    </location>
</feature>
<feature type="transmembrane region" description="Helical" evidence="11">
    <location>
        <begin position="185"/>
        <end position="203"/>
    </location>
</feature>
<keyword evidence="15" id="KW-1185">Reference proteome</keyword>
<dbReference type="InterPro" id="IPR001556">
    <property type="entry name" value="Bombsn_rcpt-like"/>
</dbReference>
<evidence type="ECO:0000256" key="8">
    <source>
        <dbReference type="ARBA" id="ARBA00023170"/>
    </source>
</evidence>
<dbReference type="PRINTS" id="PR00358">
    <property type="entry name" value="BOMBESINR"/>
</dbReference>
<feature type="transmembrane region" description="Helical" evidence="11">
    <location>
        <begin position="20"/>
        <end position="40"/>
    </location>
</feature>
<reference evidence="15" key="1">
    <citation type="submission" date="2012-12" db="EMBL/GenBank/DDBJ databases">
        <authorList>
            <person name="Hellsten U."/>
            <person name="Grimwood J."/>
            <person name="Chapman J.A."/>
            <person name="Shapiro H."/>
            <person name="Aerts A."/>
            <person name="Otillar R.P."/>
            <person name="Terry A.Y."/>
            <person name="Boore J.L."/>
            <person name="Simakov O."/>
            <person name="Marletaz F."/>
            <person name="Cho S.-J."/>
            <person name="Edsinger-Gonzales E."/>
            <person name="Havlak P."/>
            <person name="Kuo D.-H."/>
            <person name="Larsson T."/>
            <person name="Lv J."/>
            <person name="Arendt D."/>
            <person name="Savage R."/>
            <person name="Osoegawa K."/>
            <person name="de Jong P."/>
            <person name="Lindberg D.R."/>
            <person name="Seaver E.C."/>
            <person name="Weisblat D.A."/>
            <person name="Putnam N.H."/>
            <person name="Grigoriev I.V."/>
            <person name="Rokhsar D.S."/>
        </authorList>
    </citation>
    <scope>NUCLEOTIDE SEQUENCE</scope>
    <source>
        <strain evidence="15">I ESC-2004</strain>
    </source>
</reference>
<keyword evidence="9" id="KW-0325">Glycoprotein</keyword>
<evidence type="ECO:0000313" key="15">
    <source>
        <dbReference type="Proteomes" id="UP000014760"/>
    </source>
</evidence>
<dbReference type="GO" id="GO:0005886">
    <property type="term" value="C:plasma membrane"/>
    <property type="evidence" value="ECO:0007669"/>
    <property type="project" value="UniProtKB-SubCell"/>
</dbReference>
<feature type="domain" description="G-protein coupled receptors family 1 profile" evidence="12">
    <location>
        <begin position="31"/>
        <end position="293"/>
    </location>
</feature>
<dbReference type="STRING" id="283909.R7TSD5"/>
<dbReference type="PRINTS" id="PR00237">
    <property type="entry name" value="GPCRRHODOPSN"/>
</dbReference>
<keyword evidence="7" id="KW-1015">Disulfide bond</keyword>
<keyword evidence="3 11" id="KW-0812">Transmembrane</keyword>
<dbReference type="EMBL" id="KB308725">
    <property type="protein sequence ID" value="ELT96793.1"/>
    <property type="molecule type" value="Genomic_DNA"/>
</dbReference>
<gene>
    <name evidence="13" type="ORF">CAPTEDRAFT_124159</name>
</gene>
<dbReference type="Proteomes" id="UP000014760">
    <property type="component" value="Unassembled WGS sequence"/>
</dbReference>
<dbReference type="AlphaFoldDB" id="R7TSD5"/>
<evidence type="ECO:0000313" key="13">
    <source>
        <dbReference type="EMBL" id="ELT96793.1"/>
    </source>
</evidence>
<dbReference type="EMBL" id="AMQN01002230">
    <property type="status" value="NOT_ANNOTATED_CDS"/>
    <property type="molecule type" value="Genomic_DNA"/>
</dbReference>
<keyword evidence="8" id="KW-0675">Receptor</keyword>
<dbReference type="EnsemblMetazoa" id="CapteT124159">
    <property type="protein sequence ID" value="CapteP124159"/>
    <property type="gene ID" value="CapteG124159"/>
</dbReference>